<protein>
    <submittedName>
        <fullName evidence="3">Uncharacterized protein</fullName>
    </submittedName>
</protein>
<evidence type="ECO:0000256" key="1">
    <source>
        <dbReference type="SAM" id="Coils"/>
    </source>
</evidence>
<feature type="region of interest" description="Disordered" evidence="2">
    <location>
        <begin position="156"/>
        <end position="181"/>
    </location>
</feature>
<feature type="coiled-coil region" evidence="1">
    <location>
        <begin position="50"/>
        <end position="77"/>
    </location>
</feature>
<feature type="compositionally biased region" description="Acidic residues" evidence="2">
    <location>
        <begin position="169"/>
        <end position="181"/>
    </location>
</feature>
<gene>
    <name evidence="3" type="ORF">C483_00820</name>
</gene>
<reference evidence="3 4" key="1">
    <citation type="journal article" date="2014" name="PLoS Genet.">
        <title>Phylogenetically driven sequencing of extremely halophilic archaea reveals strategies for static and dynamic osmo-response.</title>
        <authorList>
            <person name="Becker E.A."/>
            <person name="Seitzer P.M."/>
            <person name="Tritt A."/>
            <person name="Larsen D."/>
            <person name="Krusor M."/>
            <person name="Yao A.I."/>
            <person name="Wu D."/>
            <person name="Madern D."/>
            <person name="Eisen J.A."/>
            <person name="Darling A.E."/>
            <person name="Facciotti M.T."/>
        </authorList>
    </citation>
    <scope>NUCLEOTIDE SEQUENCE [LARGE SCALE GENOMIC DNA]</scope>
    <source>
        <strain evidence="3 4">JCM 10989</strain>
    </source>
</reference>
<name>M0AD35_9EURY</name>
<keyword evidence="4" id="KW-1185">Reference proteome</keyword>
<evidence type="ECO:0000313" key="4">
    <source>
        <dbReference type="Proteomes" id="UP000011519"/>
    </source>
</evidence>
<keyword evidence="1" id="KW-0175">Coiled coil</keyword>
<dbReference type="STRING" id="1227493.C483_00820"/>
<dbReference type="EMBL" id="AOIM01000006">
    <property type="protein sequence ID" value="ELY95777.1"/>
    <property type="molecule type" value="Genomic_DNA"/>
</dbReference>
<feature type="compositionally biased region" description="Basic and acidic residues" evidence="2">
    <location>
        <begin position="1"/>
        <end position="11"/>
    </location>
</feature>
<accession>M0AD35</accession>
<evidence type="ECO:0000313" key="3">
    <source>
        <dbReference type="EMBL" id="ELY95777.1"/>
    </source>
</evidence>
<proteinExistence type="predicted"/>
<dbReference type="OrthoDB" id="382549at2157"/>
<dbReference type="Proteomes" id="UP000011519">
    <property type="component" value="Unassembled WGS sequence"/>
</dbReference>
<comment type="caution">
    <text evidence="3">The sequence shown here is derived from an EMBL/GenBank/DDBJ whole genome shotgun (WGS) entry which is preliminary data.</text>
</comment>
<feature type="region of interest" description="Disordered" evidence="2">
    <location>
        <begin position="1"/>
        <end position="25"/>
    </location>
</feature>
<organism evidence="3 4">
    <name type="scientific">Natrialba hulunbeirensis JCM 10989</name>
    <dbReference type="NCBI Taxonomy" id="1227493"/>
    <lineage>
        <taxon>Archaea</taxon>
        <taxon>Methanobacteriati</taxon>
        <taxon>Methanobacteriota</taxon>
        <taxon>Stenosarchaea group</taxon>
        <taxon>Halobacteria</taxon>
        <taxon>Halobacteriales</taxon>
        <taxon>Natrialbaceae</taxon>
        <taxon>Natrialba</taxon>
    </lineage>
</organism>
<dbReference type="AlphaFoldDB" id="M0AD35"/>
<sequence length="181" mass="18738">MPNPQLEREADAAAEQALSSDEPLVVNRMGSDVHIQRSAKDGGTMAYQGLDSLTDEVAEIRTELQETKSDVSNLQNEVHSGLGETAMGVAGAGVTAGAIALGRAASEPTLQETLSESGANPELAAPAIAAAALTLGVGAASEGVTNTFGKLRNRLFSADDDASGKRDDDEREEDDSGLLNW</sequence>
<evidence type="ECO:0000256" key="2">
    <source>
        <dbReference type="SAM" id="MobiDB-lite"/>
    </source>
</evidence>
<dbReference type="RefSeq" id="WP_006651442.1">
    <property type="nucleotide sequence ID" value="NZ_AOIM01000006.1"/>
</dbReference>